<feature type="compositionally biased region" description="Basic and acidic residues" evidence="5">
    <location>
        <begin position="837"/>
        <end position="860"/>
    </location>
</feature>
<evidence type="ECO:0000256" key="1">
    <source>
        <dbReference type="ARBA" id="ARBA00022664"/>
    </source>
</evidence>
<gene>
    <name evidence="8" type="primary">I1RV69</name>
</gene>
<evidence type="ECO:0000256" key="5">
    <source>
        <dbReference type="SAM" id="MobiDB-lite"/>
    </source>
</evidence>
<dbReference type="InterPro" id="IPR057670">
    <property type="entry name" value="SH3_retrovirus"/>
</dbReference>
<dbReference type="GO" id="GO:0006397">
    <property type="term" value="P:mRNA processing"/>
    <property type="evidence" value="ECO:0007669"/>
    <property type="project" value="UniProtKB-KW"/>
</dbReference>
<dbReference type="PROSITE" id="PS50158">
    <property type="entry name" value="ZF_CCHC"/>
    <property type="match status" value="1"/>
</dbReference>
<keyword evidence="1" id="KW-0507">mRNA processing</keyword>
<dbReference type="InterPro" id="IPR001584">
    <property type="entry name" value="Integrase_cat-core"/>
</dbReference>
<keyword evidence="4" id="KW-0479">Metal-binding</keyword>
<dbReference type="GO" id="GO:0004190">
    <property type="term" value="F:aspartic-type endopeptidase activity"/>
    <property type="evidence" value="ECO:0007669"/>
    <property type="project" value="UniProtKB-KW"/>
</dbReference>
<dbReference type="Gene3D" id="4.10.60.10">
    <property type="entry name" value="Zinc finger, CCHC-type"/>
    <property type="match status" value="1"/>
</dbReference>
<dbReference type="InterPro" id="IPR054722">
    <property type="entry name" value="PolX-like_BBD"/>
</dbReference>
<dbReference type="CDD" id="cd09272">
    <property type="entry name" value="RNase_HI_RT_Ty1"/>
    <property type="match status" value="1"/>
</dbReference>
<feature type="region of interest" description="Disordered" evidence="5">
    <location>
        <begin position="825"/>
        <end position="938"/>
    </location>
</feature>
<dbReference type="SUPFAM" id="SSF53098">
    <property type="entry name" value="Ribonuclease H-like"/>
    <property type="match status" value="1"/>
</dbReference>
<feature type="region of interest" description="Disordered" evidence="5">
    <location>
        <begin position="316"/>
        <end position="336"/>
    </location>
</feature>
<dbReference type="GO" id="GO:0015074">
    <property type="term" value="P:DNA integration"/>
    <property type="evidence" value="ECO:0007669"/>
    <property type="project" value="InterPro"/>
</dbReference>
<dbReference type="Gene3D" id="3.30.420.10">
    <property type="entry name" value="Ribonuclease H-like superfamily/Ribonuclease H"/>
    <property type="match status" value="1"/>
</dbReference>
<evidence type="ECO:0000256" key="3">
    <source>
        <dbReference type="ARBA" id="ARBA00022884"/>
    </source>
</evidence>
<evidence type="ECO:0000259" key="7">
    <source>
        <dbReference type="PROSITE" id="PS50994"/>
    </source>
</evidence>
<keyword evidence="2" id="KW-0645">Protease</keyword>
<proteinExistence type="predicted"/>
<keyword evidence="4" id="KW-0862">Zinc</keyword>
<dbReference type="GO" id="GO:0003723">
    <property type="term" value="F:RNA binding"/>
    <property type="evidence" value="ECO:0007669"/>
    <property type="project" value="UniProtKB-KW"/>
</dbReference>
<dbReference type="Pfam" id="PF07727">
    <property type="entry name" value="RVT_2"/>
    <property type="match status" value="1"/>
</dbReference>
<dbReference type="SUPFAM" id="SSF56672">
    <property type="entry name" value="DNA/RNA polymerases"/>
    <property type="match status" value="1"/>
</dbReference>
<sequence length="1518" mass="166327">MSTEASINSSKYSVPKLATDGSNWVTYQARMTVIQAAKGHMPHIRGTARKPPLPPPVDREYPHIPAPPASAPPASTAAATPSKEGEATPSSKSTTATTATTAQTSTPATDAYSHLTDDEYAKLVETMDAKYCAWETKEADARALIYETLGDDLFIEVQAQPTVKSLWEAVVASCENKSLMYANAIRTRIQNTRCPEGGDVRAHLALLLRERQNLASVGCRLGDAEFAAVITNSLPESYHSRVQSILDISSISGQTIPIEFLIGKLNEEYDRRSINKANESALATAAAAHGGSQVGGRSQIECFNCHGRGHIARNCRRKGGGREGQWNPKPKEDEAANAAKTNAPVNQPADTEKGFLALGNAVAQALSAAPGMYIDVFDSGASVHISPYRERFTTFRDLTPPRAITAANGDQFLATGEGEVELRVPNGTTTQLLKLRNVLYSPSVAFALVSIKRADEGGYTTVFEHGECRIYERASELDVARVPLTNGLYQVVSRYVEVAAVASSTRPGSNRRNLEISQAEFHRCLAHRSYKAARELVMKGHATGVEFTDSAVYDKQCDICVQVKITRKVIPTEAHGAPHDIRVETYGDKFHSDTWDPKATSLGGNAKSVLFVDDKTRYHHGFPMKTYADTDASYLELEANVLTQTGNQIKWLHSDNGGEFIGLQSHMRTRGTHWSASAPHTPEQNGVAERGHRVHREGVSAMLLDAGLPSSLWAHAYKHSVYIHNRTGQRSLGGMTPYEARFGVAPDLRHLRPWGTTVWARREKFSKLEPKGRAGRFVGFSEHHRDAIYVYWPDKRNITVVRNFIWVDRKANHIASEGARIEEVEEVELDAPANDQSARDVEGEQESERAGKADGQRNEADDTGEGANAQEEGADGGQEAGDDPHVEGPQDGEVVEQAPEPAPPTGRGHRIKKPSSYVRRIQAGEGTVDGRERSTCKQPRSIAPAEIMGALAALESEPPAIAEEAPITGEWVDPTVEHDWGLAAHLLVAQAAGDPLGGDPLSLREAQAAPDWPEWERAIEVEMENLKAHGTYELVEKPTSAHVIGCKLVFHRKRNAEGAVTQRKVRVVAQGFAQIPGLDFDQTFAPVAKPSSLRLMIALAARHGWPMIQLDVKSAYLNGDLDEVIYMRQPPGTAARGEEHLVCRLKKSLYGLKQAGRAWYQTYRGAMTELGMTRSEVDHACFWQHEGESLAMVGTIVDDMLVTGTPDLVERFRGGIKTHFTITDAGEVAWLLGIEVVRDATAGTVRIAQRTAIDAIARALHLEGAKTVSTPLAVSGKLDKTQCPTTANAIADMAGVPYKQGVGMCMYLAVTSRPDIAHAVHRLAKYMSNPGRAHWEALKRLVRYLLGTRDLWIVYGRDRNGLAGFTDADWGTSDDTRHSVCGYLYTFDGGAISWSAKQQAVVALSSTEAEYIGITHAAKEAMWLRALLTDLVHPDFAKHAVRLYSDNKGAMDLAHNNAYHARTKHIAIRYHFIREVVERGEVKLGYRRTDDMPADIFTKPVARARLEHLRVLMGLLPL</sequence>
<dbReference type="Pfam" id="PF22936">
    <property type="entry name" value="Pol_BBD"/>
    <property type="match status" value="1"/>
</dbReference>
<keyword evidence="3" id="KW-0694">RNA-binding</keyword>
<evidence type="ECO:0000256" key="4">
    <source>
        <dbReference type="PROSITE-ProRule" id="PRU00047"/>
    </source>
</evidence>
<keyword evidence="4" id="KW-0863">Zinc-finger</keyword>
<feature type="region of interest" description="Disordered" evidence="5">
    <location>
        <begin position="42"/>
        <end position="106"/>
    </location>
</feature>
<dbReference type="InterPro" id="IPR043502">
    <property type="entry name" value="DNA/RNA_pol_sf"/>
</dbReference>
<feature type="domain" description="Integrase catalytic" evidence="7">
    <location>
        <begin position="574"/>
        <end position="745"/>
    </location>
</feature>
<dbReference type="EMBL" id="LR724883">
    <property type="protein sequence ID" value="VWO95503.1"/>
    <property type="molecule type" value="Genomic_DNA"/>
</dbReference>
<dbReference type="InterPro" id="IPR013103">
    <property type="entry name" value="RVT_2"/>
</dbReference>
<keyword evidence="2" id="KW-0378">Hydrolase</keyword>
<dbReference type="GO" id="GO:0005634">
    <property type="term" value="C:nucleus"/>
    <property type="evidence" value="ECO:0007669"/>
    <property type="project" value="UniProtKB-ARBA"/>
</dbReference>
<protein>
    <submittedName>
        <fullName evidence="8">Uncharacterized protein</fullName>
    </submittedName>
</protein>
<dbReference type="PANTHER" id="PTHR11439:SF467">
    <property type="entry name" value="INTEGRASE CATALYTIC DOMAIN-CONTAINING PROTEIN"/>
    <property type="match status" value="1"/>
</dbReference>
<dbReference type="Pfam" id="PF14223">
    <property type="entry name" value="Retrotran_gag_2"/>
    <property type="match status" value="1"/>
</dbReference>
<dbReference type="GO" id="GO:0008270">
    <property type="term" value="F:zinc ion binding"/>
    <property type="evidence" value="ECO:0007669"/>
    <property type="project" value="UniProtKB-KW"/>
</dbReference>
<dbReference type="InterPro" id="IPR012337">
    <property type="entry name" value="RNaseH-like_sf"/>
</dbReference>
<dbReference type="SUPFAM" id="SSF57756">
    <property type="entry name" value="Retrovirus zinc finger-like domains"/>
    <property type="match status" value="1"/>
</dbReference>
<name>A0A5K1JUH8_9APHY</name>
<dbReference type="PANTHER" id="PTHR11439">
    <property type="entry name" value="GAG-POL-RELATED RETROTRANSPOSON"/>
    <property type="match status" value="1"/>
</dbReference>
<dbReference type="InterPro" id="IPR036875">
    <property type="entry name" value="Znf_CCHC_sf"/>
</dbReference>
<evidence type="ECO:0000259" key="6">
    <source>
        <dbReference type="PROSITE" id="PS50158"/>
    </source>
</evidence>
<evidence type="ECO:0000313" key="8">
    <source>
        <dbReference type="EMBL" id="VWO95503.1"/>
    </source>
</evidence>
<keyword evidence="2" id="KW-0064">Aspartyl protease</keyword>
<accession>A0A5K1JUH8</accession>
<dbReference type="PROSITE" id="PS50994">
    <property type="entry name" value="INTEGRASE"/>
    <property type="match status" value="1"/>
</dbReference>
<dbReference type="SMART" id="SM00343">
    <property type="entry name" value="ZnF_C2HC"/>
    <property type="match status" value="1"/>
</dbReference>
<feature type="domain" description="CCHC-type" evidence="6">
    <location>
        <begin position="302"/>
        <end position="317"/>
    </location>
</feature>
<organism evidence="8">
    <name type="scientific">Ganoderma boninense</name>
    <dbReference type="NCBI Taxonomy" id="34458"/>
    <lineage>
        <taxon>Eukaryota</taxon>
        <taxon>Fungi</taxon>
        <taxon>Dikarya</taxon>
        <taxon>Basidiomycota</taxon>
        <taxon>Agaricomycotina</taxon>
        <taxon>Agaricomycetes</taxon>
        <taxon>Polyporales</taxon>
        <taxon>Polyporaceae</taxon>
        <taxon>Ganoderma</taxon>
    </lineage>
</organism>
<reference evidence="8" key="1">
    <citation type="submission" date="2019-10" db="EMBL/GenBank/DDBJ databases">
        <authorList>
            <person name="Nor Muhammad N."/>
        </authorList>
    </citation>
    <scope>NUCLEOTIDE SEQUENCE</scope>
</reference>
<dbReference type="Pfam" id="PF25597">
    <property type="entry name" value="SH3_retrovirus"/>
    <property type="match status" value="1"/>
</dbReference>
<evidence type="ECO:0000256" key="2">
    <source>
        <dbReference type="ARBA" id="ARBA00022750"/>
    </source>
</evidence>
<dbReference type="InterPro" id="IPR001878">
    <property type="entry name" value="Znf_CCHC"/>
</dbReference>
<dbReference type="InterPro" id="IPR036397">
    <property type="entry name" value="RNaseH_sf"/>
</dbReference>
<feature type="compositionally biased region" description="Low complexity" evidence="5">
    <location>
        <begin position="72"/>
        <end position="106"/>
    </location>
</feature>